<dbReference type="EMBL" id="FQWE01000007">
    <property type="protein sequence ID" value="SHG26837.1"/>
    <property type="molecule type" value="Genomic_DNA"/>
</dbReference>
<evidence type="ECO:0000256" key="1">
    <source>
        <dbReference type="SAM" id="SignalP"/>
    </source>
</evidence>
<evidence type="ECO:0000313" key="2">
    <source>
        <dbReference type="EMBL" id="SHG26837.1"/>
    </source>
</evidence>
<keyword evidence="3" id="KW-1185">Reference proteome</keyword>
<sequence>MNTKNFKIGFPVAAVVLAIAGAFASQAAPKSTLATKIGYLDTPSPCLEARECSDINNGIVCTYMWQGSNHQAFGKNLTGSQCAVTLYKKP</sequence>
<evidence type="ECO:0000313" key="3">
    <source>
        <dbReference type="Proteomes" id="UP000184036"/>
    </source>
</evidence>
<evidence type="ECO:0008006" key="4">
    <source>
        <dbReference type="Google" id="ProtNLM"/>
    </source>
</evidence>
<keyword evidence="1" id="KW-0732">Signal</keyword>
<name>A0A1M5IF12_9FLAO</name>
<proteinExistence type="predicted"/>
<protein>
    <recommendedName>
        <fullName evidence="4">NVEALA protein</fullName>
    </recommendedName>
</protein>
<dbReference type="Proteomes" id="UP000184036">
    <property type="component" value="Unassembled WGS sequence"/>
</dbReference>
<accession>A0A1M5IF12</accession>
<reference evidence="3" key="1">
    <citation type="submission" date="2016-11" db="EMBL/GenBank/DDBJ databases">
        <authorList>
            <person name="Varghese N."/>
            <person name="Submissions S."/>
        </authorList>
    </citation>
    <scope>NUCLEOTIDE SEQUENCE [LARGE SCALE GENOMIC DNA]</scope>
    <source>
        <strain evidence="3">DSM 19741</strain>
    </source>
</reference>
<feature type="signal peptide" evidence="1">
    <location>
        <begin position="1"/>
        <end position="27"/>
    </location>
</feature>
<dbReference type="OrthoDB" id="1366922at2"/>
<feature type="chain" id="PRO_5009911077" description="NVEALA protein" evidence="1">
    <location>
        <begin position="28"/>
        <end position="90"/>
    </location>
</feature>
<dbReference type="Pfam" id="PF20130">
    <property type="entry name" value="DUF6520"/>
    <property type="match status" value="1"/>
</dbReference>
<gene>
    <name evidence="2" type="ORF">SAMN05444396_1079</name>
</gene>
<dbReference type="RefSeq" id="WP_072992162.1">
    <property type="nucleotide sequence ID" value="NZ_FQWE01000007.1"/>
</dbReference>
<dbReference type="AlphaFoldDB" id="A0A1M5IF12"/>
<organism evidence="2 3">
    <name type="scientific">Flavobacterium segetis</name>
    <dbReference type="NCBI Taxonomy" id="271157"/>
    <lineage>
        <taxon>Bacteria</taxon>
        <taxon>Pseudomonadati</taxon>
        <taxon>Bacteroidota</taxon>
        <taxon>Flavobacteriia</taxon>
        <taxon>Flavobacteriales</taxon>
        <taxon>Flavobacteriaceae</taxon>
        <taxon>Flavobacterium</taxon>
    </lineage>
</organism>
<dbReference type="InterPro" id="IPR045391">
    <property type="entry name" value="DUF6520"/>
</dbReference>